<reference evidence="2" key="1">
    <citation type="journal article" date="2020" name="New Phytol.">
        <title>Comparative genomics reveals dynamic genome evolution in host specialist ectomycorrhizal fungi.</title>
        <authorList>
            <person name="Lofgren L.A."/>
            <person name="Nguyen N.H."/>
            <person name="Vilgalys R."/>
            <person name="Ruytinx J."/>
            <person name="Liao H.L."/>
            <person name="Branco S."/>
            <person name="Kuo A."/>
            <person name="LaButti K."/>
            <person name="Lipzen A."/>
            <person name="Andreopoulos W."/>
            <person name="Pangilinan J."/>
            <person name="Riley R."/>
            <person name="Hundley H."/>
            <person name="Na H."/>
            <person name="Barry K."/>
            <person name="Grigoriev I.V."/>
            <person name="Stajich J.E."/>
            <person name="Kennedy P.G."/>
        </authorList>
    </citation>
    <scope>NUCLEOTIDE SEQUENCE</scope>
    <source>
        <strain evidence="2">DOB743</strain>
    </source>
</reference>
<keyword evidence="3" id="KW-1185">Reference proteome</keyword>
<dbReference type="Gene3D" id="3.30.420.10">
    <property type="entry name" value="Ribonuclease H-like superfamily/Ribonuclease H"/>
    <property type="match status" value="1"/>
</dbReference>
<dbReference type="Proteomes" id="UP000714275">
    <property type="component" value="Unassembled WGS sequence"/>
</dbReference>
<feature type="domain" description="RNase H type-1" evidence="1">
    <location>
        <begin position="1"/>
        <end position="28"/>
    </location>
</feature>
<feature type="non-terminal residue" evidence="2">
    <location>
        <position position="1"/>
    </location>
</feature>
<sequence>EVTVHWIAGHSDVEGNELADKEEKRAAESWRNNSMVDELLQYLLTGHLPILPTTLLSAIKQAFKKDTKRRWERMWTKSPLYACAQTLDPNILSHSF</sequence>
<gene>
    <name evidence="2" type="ORF">EV702DRAFT_939548</name>
</gene>
<comment type="caution">
    <text evidence="2">The sequence shown here is derived from an EMBL/GenBank/DDBJ whole genome shotgun (WGS) entry which is preliminary data.</text>
</comment>
<feature type="non-terminal residue" evidence="2">
    <location>
        <position position="96"/>
    </location>
</feature>
<dbReference type="GO" id="GO:0004523">
    <property type="term" value="F:RNA-DNA hybrid ribonuclease activity"/>
    <property type="evidence" value="ECO:0007669"/>
    <property type="project" value="InterPro"/>
</dbReference>
<accession>A0A9P6ZGA7</accession>
<dbReference type="AlphaFoldDB" id="A0A9P6ZGA7"/>
<dbReference type="InterPro" id="IPR036397">
    <property type="entry name" value="RNaseH_sf"/>
</dbReference>
<evidence type="ECO:0000313" key="3">
    <source>
        <dbReference type="Proteomes" id="UP000714275"/>
    </source>
</evidence>
<dbReference type="GO" id="GO:0003676">
    <property type="term" value="F:nucleic acid binding"/>
    <property type="evidence" value="ECO:0007669"/>
    <property type="project" value="InterPro"/>
</dbReference>
<name>A0A9P6ZGA7_9AGAM</name>
<protein>
    <recommendedName>
        <fullName evidence="1">RNase H type-1 domain-containing protein</fullName>
    </recommendedName>
</protein>
<organism evidence="2 3">
    <name type="scientific">Suillus placidus</name>
    <dbReference type="NCBI Taxonomy" id="48579"/>
    <lineage>
        <taxon>Eukaryota</taxon>
        <taxon>Fungi</taxon>
        <taxon>Dikarya</taxon>
        <taxon>Basidiomycota</taxon>
        <taxon>Agaricomycotina</taxon>
        <taxon>Agaricomycetes</taxon>
        <taxon>Agaricomycetidae</taxon>
        <taxon>Boletales</taxon>
        <taxon>Suillineae</taxon>
        <taxon>Suillaceae</taxon>
        <taxon>Suillus</taxon>
    </lineage>
</organism>
<proteinExistence type="predicted"/>
<evidence type="ECO:0000259" key="1">
    <source>
        <dbReference type="PROSITE" id="PS50879"/>
    </source>
</evidence>
<dbReference type="PROSITE" id="PS50879">
    <property type="entry name" value="RNASE_H_1"/>
    <property type="match status" value="1"/>
</dbReference>
<dbReference type="EMBL" id="JABBWD010000128">
    <property type="protein sequence ID" value="KAG1764290.1"/>
    <property type="molecule type" value="Genomic_DNA"/>
</dbReference>
<dbReference type="OrthoDB" id="3265515at2759"/>
<evidence type="ECO:0000313" key="2">
    <source>
        <dbReference type="EMBL" id="KAG1764290.1"/>
    </source>
</evidence>
<dbReference type="InterPro" id="IPR002156">
    <property type="entry name" value="RNaseH_domain"/>
</dbReference>